<dbReference type="EMBL" id="OX465082">
    <property type="protein sequence ID" value="CAI9290540.1"/>
    <property type="molecule type" value="Genomic_DNA"/>
</dbReference>
<name>A0AA35ZDF6_LACSI</name>
<proteinExistence type="predicted"/>
<organism evidence="1 2">
    <name type="scientific">Lactuca saligna</name>
    <name type="common">Willowleaf lettuce</name>
    <dbReference type="NCBI Taxonomy" id="75948"/>
    <lineage>
        <taxon>Eukaryota</taxon>
        <taxon>Viridiplantae</taxon>
        <taxon>Streptophyta</taxon>
        <taxon>Embryophyta</taxon>
        <taxon>Tracheophyta</taxon>
        <taxon>Spermatophyta</taxon>
        <taxon>Magnoliopsida</taxon>
        <taxon>eudicotyledons</taxon>
        <taxon>Gunneridae</taxon>
        <taxon>Pentapetalae</taxon>
        <taxon>asterids</taxon>
        <taxon>campanulids</taxon>
        <taxon>Asterales</taxon>
        <taxon>Asteraceae</taxon>
        <taxon>Cichorioideae</taxon>
        <taxon>Cichorieae</taxon>
        <taxon>Lactucinae</taxon>
        <taxon>Lactuca</taxon>
    </lineage>
</organism>
<protein>
    <submittedName>
        <fullName evidence="1">Uncharacterized protein</fullName>
    </submittedName>
</protein>
<sequence>MGDQEPDVSNLIYEEHYLASNDDDGIEDFDFPDNDTLYNGGFQIGESSNPNLEDANNAEDENHFVDENIEVNIDFSEGQAHVTHEDTKFNIDFSESGQPHVTYDYVYPGGTLYWTPIVSDDIKPKVSSKFNSYVKQKQRIENMH</sequence>
<gene>
    <name evidence="1" type="ORF">LSALG_LOCUS29730</name>
</gene>
<dbReference type="AlphaFoldDB" id="A0AA35ZDF6"/>
<evidence type="ECO:0000313" key="1">
    <source>
        <dbReference type="EMBL" id="CAI9290540.1"/>
    </source>
</evidence>
<dbReference type="Proteomes" id="UP001177003">
    <property type="component" value="Chromosome 6"/>
</dbReference>
<keyword evidence="2" id="KW-1185">Reference proteome</keyword>
<evidence type="ECO:0000313" key="2">
    <source>
        <dbReference type="Proteomes" id="UP001177003"/>
    </source>
</evidence>
<reference evidence="1" key="1">
    <citation type="submission" date="2023-04" db="EMBL/GenBank/DDBJ databases">
        <authorList>
            <person name="Vijverberg K."/>
            <person name="Xiong W."/>
            <person name="Schranz E."/>
        </authorList>
    </citation>
    <scope>NUCLEOTIDE SEQUENCE</scope>
</reference>
<accession>A0AA35ZDF6</accession>